<comment type="function">
    <text evidence="7">Catalyzes the formation of phosphoribosylamine from phosphoribosylpyrophosphate (PRPP) and glutamine.</text>
</comment>
<dbReference type="GO" id="GO:0004044">
    <property type="term" value="F:amidophosphoribosyltransferase activity"/>
    <property type="evidence" value="ECO:0007669"/>
    <property type="project" value="UniProtKB-UniRule"/>
</dbReference>
<dbReference type="GO" id="GO:0006189">
    <property type="term" value="P:'de novo' IMP biosynthetic process"/>
    <property type="evidence" value="ECO:0007669"/>
    <property type="project" value="UniProtKB-UniRule"/>
</dbReference>
<name>A0A1N5VWV4_9ARCH</name>
<dbReference type="Gene3D" id="3.40.50.2020">
    <property type="match status" value="1"/>
</dbReference>
<dbReference type="PROSITE" id="PS51278">
    <property type="entry name" value="GATASE_TYPE_2"/>
    <property type="match status" value="1"/>
</dbReference>
<dbReference type="InterPro" id="IPR017932">
    <property type="entry name" value="GATase_2_dom"/>
</dbReference>
<feature type="domain" description="Glutamine amidotransferase type-2" evidence="12">
    <location>
        <begin position="20"/>
        <end position="241"/>
    </location>
</feature>
<dbReference type="UniPathway" id="UPA00074">
    <property type="reaction ID" value="UER00124"/>
</dbReference>
<sequence>MDSQLQDYDPINGLKPSENCAVIGIYGNDTVFFKIYTSLRTLQHRGQEASGVAIFDGEKINALKVDGLVYEGFRPYIEKEIVPKGNIGIGHNRYSTAGIKNITGAGPFLISTAMGDMAISHNGEITNYQSLRDELKEQGVPFVTTNDTEVMLNLLARTIRQKGIKNGIRSSMEMLQGSYSAVLMIGEKMYAMRDPKGFRPLILGKAGNDIIISSESAAIDVLGGAIVRDVQPGEVVEIYNGDINTLFIMRSQRISHCMFEYVYFARPDSIIDGVEVYNSRYRLGVNLAKEAPVEADVVIPVPDSGRTQALSYAAELKMEYSEGLFKNRYSERTFIMPGNKERDSAVKLKLNPIKSVVQGKRIVLVDDSIVRGTTMKRIVALLSSFGAKEIHVRIASPKIVAPCYFGVDMKTRDQFIALNKSDDQISKEVGADSLAYLSIEGLVNSIGMPKKSLCLGCLTGEYPVKIAGEKEDIQTTLEL</sequence>
<evidence type="ECO:0000313" key="14">
    <source>
        <dbReference type="Proteomes" id="UP000195607"/>
    </source>
</evidence>
<feature type="binding site" evidence="7 11">
    <location>
        <position position="457"/>
    </location>
    <ligand>
        <name>[4Fe-4S] cluster</name>
        <dbReference type="ChEBI" id="CHEBI:49883"/>
    </ligand>
</feature>
<dbReference type="EMBL" id="LT671858">
    <property type="protein sequence ID" value="SIM77446.1"/>
    <property type="molecule type" value="Genomic_DNA"/>
</dbReference>
<comment type="similarity">
    <text evidence="2 7 8">In the C-terminal section; belongs to the purine/pyrimidine phosphoribosyltransferase family.</text>
</comment>
<keyword evidence="4 7" id="KW-0808">Transferase</keyword>
<evidence type="ECO:0000256" key="5">
    <source>
        <dbReference type="ARBA" id="ARBA00022755"/>
    </source>
</evidence>
<keyword evidence="7 10" id="KW-0479">Metal-binding</keyword>
<keyword evidence="7" id="KW-0004">4Fe-4S</keyword>
<dbReference type="Pfam" id="PF13537">
    <property type="entry name" value="GATase_7"/>
    <property type="match status" value="1"/>
</dbReference>
<gene>
    <name evidence="7" type="primary">purF</name>
    <name evidence="13" type="ORF">CSP5_1550</name>
</gene>
<feature type="binding site" evidence="7 11">
    <location>
        <position position="403"/>
    </location>
    <ligand>
        <name>[4Fe-4S] cluster</name>
        <dbReference type="ChEBI" id="CHEBI:49883"/>
    </ligand>
</feature>
<comment type="cofactor">
    <cofactor evidence="7 11">
        <name>[4Fe-4S] cluster</name>
        <dbReference type="ChEBI" id="CHEBI:49883"/>
    </cofactor>
    <text evidence="7 11">Binds 1 [4Fe-4S] cluster per subunit.</text>
</comment>
<comment type="catalytic activity">
    <reaction evidence="7 8">
        <text>5-phospho-beta-D-ribosylamine + L-glutamate + diphosphate = 5-phospho-alpha-D-ribose 1-diphosphate + L-glutamine + H2O</text>
        <dbReference type="Rhea" id="RHEA:14905"/>
        <dbReference type="ChEBI" id="CHEBI:15377"/>
        <dbReference type="ChEBI" id="CHEBI:29985"/>
        <dbReference type="ChEBI" id="CHEBI:33019"/>
        <dbReference type="ChEBI" id="CHEBI:58017"/>
        <dbReference type="ChEBI" id="CHEBI:58359"/>
        <dbReference type="ChEBI" id="CHEBI:58681"/>
        <dbReference type="EC" id="2.4.2.14"/>
    </reaction>
</comment>
<dbReference type="AlphaFoldDB" id="A0A1N5VWV4"/>
<feature type="binding site" evidence="7 11">
    <location>
        <position position="454"/>
    </location>
    <ligand>
        <name>[4Fe-4S] cluster</name>
        <dbReference type="ChEBI" id="CHEBI:49883"/>
    </ligand>
</feature>
<feature type="binding site" evidence="7 10">
    <location>
        <position position="367"/>
    </location>
    <ligand>
        <name>Mg(2+)</name>
        <dbReference type="ChEBI" id="CHEBI:18420"/>
    </ligand>
</feature>
<protein>
    <recommendedName>
        <fullName evidence="7">Amidophosphoribosyltransferase</fullName>
        <shortName evidence="7">ATase</shortName>
        <ecNumber evidence="7">2.4.2.14</ecNumber>
    </recommendedName>
    <alternativeName>
        <fullName evidence="7">Glutamine phosphoribosylpyrophosphate amidotransferase</fullName>
        <shortName evidence="7">GPATase</shortName>
    </alternativeName>
</protein>
<evidence type="ECO:0000256" key="1">
    <source>
        <dbReference type="ARBA" id="ARBA00005209"/>
    </source>
</evidence>
<dbReference type="PANTHER" id="PTHR11907">
    <property type="entry name" value="AMIDOPHOSPHORIBOSYLTRANSFERASE"/>
    <property type="match status" value="1"/>
</dbReference>
<dbReference type="CDD" id="cd00715">
    <property type="entry name" value="GPATase_N"/>
    <property type="match status" value="1"/>
</dbReference>
<dbReference type="GeneID" id="41588791"/>
<reference evidence="13 14" key="1">
    <citation type="submission" date="2016-04" db="EMBL/GenBank/DDBJ databases">
        <authorList>
            <person name="Evans L.H."/>
            <person name="Alamgir A."/>
            <person name="Owens N."/>
            <person name="Weber N.D."/>
            <person name="Virtaneva K."/>
            <person name="Barbian K."/>
            <person name="Babar A."/>
            <person name="Rosenke K."/>
        </authorList>
    </citation>
    <scope>NUCLEOTIDE SEQUENCE [LARGE SCALE GENOMIC DNA]</scope>
    <source>
        <strain evidence="14">S5(T) (JCM 30642 \VKM B-2941)</strain>
    </source>
</reference>
<keyword evidence="6 7" id="KW-0315">Glutamine amidotransferase</keyword>
<evidence type="ECO:0000256" key="3">
    <source>
        <dbReference type="ARBA" id="ARBA00022676"/>
    </source>
</evidence>
<dbReference type="CDD" id="cd06223">
    <property type="entry name" value="PRTases_typeI"/>
    <property type="match status" value="1"/>
</dbReference>
<dbReference type="Pfam" id="PF00156">
    <property type="entry name" value="Pribosyltran"/>
    <property type="match status" value="1"/>
</dbReference>
<accession>A0A1N5VWV4</accession>
<dbReference type="NCBIfam" id="TIGR01134">
    <property type="entry name" value="purF"/>
    <property type="match status" value="1"/>
</dbReference>
<dbReference type="GO" id="GO:0051539">
    <property type="term" value="F:4 iron, 4 sulfur cluster binding"/>
    <property type="evidence" value="ECO:0007669"/>
    <property type="project" value="UniProtKB-KW"/>
</dbReference>
<keyword evidence="7 11" id="KW-0408">Iron</keyword>
<dbReference type="HAMAP" id="MF_01931">
    <property type="entry name" value="PurF"/>
    <property type="match status" value="1"/>
</dbReference>
<evidence type="ECO:0000256" key="10">
    <source>
        <dbReference type="PIRSR" id="PIRSR000485-2"/>
    </source>
</evidence>
<dbReference type="SUPFAM" id="SSF53271">
    <property type="entry name" value="PRTase-like"/>
    <property type="match status" value="1"/>
</dbReference>
<comment type="cofactor">
    <cofactor evidence="7 10">
        <name>Mg(2+)</name>
        <dbReference type="ChEBI" id="CHEBI:18420"/>
    </cofactor>
    <text evidence="7 10">Binds 1 Mg(2+) ion per subunit.</text>
</comment>
<evidence type="ECO:0000256" key="6">
    <source>
        <dbReference type="ARBA" id="ARBA00022962"/>
    </source>
</evidence>
<evidence type="ECO:0000256" key="2">
    <source>
        <dbReference type="ARBA" id="ARBA00010138"/>
    </source>
</evidence>
<dbReference type="PIRSF" id="PIRSF000485">
    <property type="entry name" value="Amd_phspho_trans"/>
    <property type="match status" value="1"/>
</dbReference>
<evidence type="ECO:0000256" key="11">
    <source>
        <dbReference type="PIRSR" id="PIRSR000485-3"/>
    </source>
</evidence>
<dbReference type="GO" id="GO:0009113">
    <property type="term" value="P:purine nucleobase biosynthetic process"/>
    <property type="evidence" value="ECO:0007669"/>
    <property type="project" value="UniProtKB-UniRule"/>
</dbReference>
<evidence type="ECO:0000256" key="4">
    <source>
        <dbReference type="ARBA" id="ARBA00022679"/>
    </source>
</evidence>
<feature type="binding site" evidence="7 10">
    <location>
        <position position="366"/>
    </location>
    <ligand>
        <name>Mg(2+)</name>
        <dbReference type="ChEBI" id="CHEBI:18420"/>
    </ligand>
</feature>
<dbReference type="RefSeq" id="WP_172399359.1">
    <property type="nucleotide sequence ID" value="NZ_LT671858.1"/>
</dbReference>
<evidence type="ECO:0000256" key="7">
    <source>
        <dbReference type="HAMAP-Rule" id="MF_01931"/>
    </source>
</evidence>
<dbReference type="InterPro" id="IPR005854">
    <property type="entry name" value="PurF"/>
</dbReference>
<evidence type="ECO:0000256" key="9">
    <source>
        <dbReference type="PIRSR" id="PIRSR000485-1"/>
    </source>
</evidence>
<evidence type="ECO:0000256" key="8">
    <source>
        <dbReference type="PIRNR" id="PIRNR000485"/>
    </source>
</evidence>
<keyword evidence="7 11" id="KW-0411">Iron-sulfur</keyword>
<comment type="pathway">
    <text evidence="1 7 8">Purine metabolism; IMP biosynthesis via de novo pathway; N(1)-(5-phospho-D-ribosyl)glycinamide from 5-phospho-alpha-D-ribose 1-diphosphate: step 1/2.</text>
</comment>
<dbReference type="Gene3D" id="3.60.20.10">
    <property type="entry name" value="Glutamine Phosphoribosylpyrophosphate, subunit 1, domain 1"/>
    <property type="match status" value="1"/>
</dbReference>
<dbReference type="EC" id="2.4.2.14" evidence="7"/>
<organism evidence="13 14">
    <name type="scientific">Cuniculiplasma divulgatum</name>
    <dbReference type="NCBI Taxonomy" id="1673428"/>
    <lineage>
        <taxon>Archaea</taxon>
        <taxon>Methanobacteriati</taxon>
        <taxon>Thermoplasmatota</taxon>
        <taxon>Thermoplasmata</taxon>
        <taxon>Thermoplasmatales</taxon>
        <taxon>Cuniculiplasmataceae</taxon>
        <taxon>Cuniculiplasma</taxon>
    </lineage>
</organism>
<feature type="binding site" evidence="7 11">
    <location>
        <position position="257"/>
    </location>
    <ligand>
        <name>[4Fe-4S] cluster</name>
        <dbReference type="ChEBI" id="CHEBI:49883"/>
    </ligand>
</feature>
<evidence type="ECO:0000313" key="13">
    <source>
        <dbReference type="EMBL" id="SIM77446.1"/>
    </source>
</evidence>
<dbReference type="InterPro" id="IPR029055">
    <property type="entry name" value="Ntn_hydrolases_N"/>
</dbReference>
<dbReference type="InterPro" id="IPR035584">
    <property type="entry name" value="PurF_N"/>
</dbReference>
<proteinExistence type="inferred from homology"/>
<keyword evidence="3 7" id="KW-0328">Glycosyltransferase</keyword>
<keyword evidence="7 10" id="KW-0460">Magnesium</keyword>
<feature type="binding site" evidence="7 10">
    <location>
        <position position="304"/>
    </location>
    <ligand>
        <name>Mg(2+)</name>
        <dbReference type="ChEBI" id="CHEBI:18420"/>
    </ligand>
</feature>
<dbReference type="Proteomes" id="UP000195607">
    <property type="component" value="Chromosome I"/>
</dbReference>
<dbReference type="GO" id="GO:0000287">
    <property type="term" value="F:magnesium ion binding"/>
    <property type="evidence" value="ECO:0007669"/>
    <property type="project" value="UniProtKB-UniRule"/>
</dbReference>
<feature type="active site" description="Nucleophile" evidence="7 9">
    <location>
        <position position="20"/>
    </location>
</feature>
<dbReference type="SUPFAM" id="SSF56235">
    <property type="entry name" value="N-terminal nucleophile aminohydrolases (Ntn hydrolases)"/>
    <property type="match status" value="1"/>
</dbReference>
<keyword evidence="5 7" id="KW-0658">Purine biosynthesis</keyword>
<dbReference type="InterPro" id="IPR029057">
    <property type="entry name" value="PRTase-like"/>
</dbReference>
<evidence type="ECO:0000259" key="12">
    <source>
        <dbReference type="PROSITE" id="PS51278"/>
    </source>
</evidence>
<dbReference type="InterPro" id="IPR000836">
    <property type="entry name" value="PRTase_dom"/>
</dbReference>